<dbReference type="GO" id="GO:0046872">
    <property type="term" value="F:metal ion binding"/>
    <property type="evidence" value="ECO:0007669"/>
    <property type="project" value="UniProtKB-KW"/>
</dbReference>
<dbReference type="Proteomes" id="UP000183843">
    <property type="component" value="Unassembled WGS sequence"/>
</dbReference>
<feature type="binding site" evidence="3">
    <location>
        <position position="275"/>
    </location>
    <ligand>
        <name>Mg(2+)</name>
        <dbReference type="ChEBI" id="CHEBI:18420"/>
        <label>1</label>
    </ligand>
</feature>
<dbReference type="GO" id="GO:0016787">
    <property type="term" value="F:hydrolase activity"/>
    <property type="evidence" value="ECO:0007669"/>
    <property type="project" value="UniProtKB-KW"/>
</dbReference>
<keyword evidence="2 4" id="KW-0378">Hydrolase</keyword>
<feature type="binding site" evidence="3">
    <location>
        <position position="55"/>
    </location>
    <ligand>
        <name>Mg(2+)</name>
        <dbReference type="ChEBI" id="CHEBI:18420"/>
        <label>1</label>
    </ligand>
</feature>
<dbReference type="EMBL" id="FOJX01000009">
    <property type="protein sequence ID" value="SFB07533.1"/>
    <property type="molecule type" value="Genomic_DNA"/>
</dbReference>
<dbReference type="InterPro" id="IPR005502">
    <property type="entry name" value="Ribosyl_crysJ1"/>
</dbReference>
<protein>
    <submittedName>
        <fullName evidence="4">ADP-ribosylglycohydrolase</fullName>
    </submittedName>
</protein>
<keyword evidence="3" id="KW-0460">Magnesium</keyword>
<name>A0A1I0Y5V5_SELRU</name>
<dbReference type="InterPro" id="IPR036705">
    <property type="entry name" value="Ribosyl_crysJ1_sf"/>
</dbReference>
<comment type="similarity">
    <text evidence="1">Belongs to the ADP-ribosylglycohydrolase family.</text>
</comment>
<feature type="binding site" evidence="3">
    <location>
        <position position="53"/>
    </location>
    <ligand>
        <name>Mg(2+)</name>
        <dbReference type="ChEBI" id="CHEBI:18420"/>
        <label>1</label>
    </ligand>
</feature>
<gene>
    <name evidence="4" type="ORF">SAMN05216587_10981</name>
</gene>
<keyword evidence="3" id="KW-0479">Metal-binding</keyword>
<sequence>MDNDLTESLIFGHAIADALGVPVEFQTRGQLEADPVVDMRGHGTYDVPAGSWSDDTSMTLCLLESLARLGRIDYADIMSNLVGWMNEAKFTPTGVMFDIGRGTMQALTKFTHGTEPLLCGGGSPYDNGNGSLMRIAPMALYLYKQKGTNLSWEDLSVVHDISKLTHAHVRSLMACGIYVLVAVQLLDGSNVPDAIKTGVSMAHRLYGQHDEFAEEMGVYERLWDMQAFGQLPKDTIQSSGYVVDTLEAVLWCLLNTQDYKSCVLTAVNLGEDTDTVGAIAGGLAGLAYGLDSIPAEWQSTLLRRDFIENLCNEFGKKVG</sequence>
<evidence type="ECO:0000256" key="1">
    <source>
        <dbReference type="ARBA" id="ARBA00010702"/>
    </source>
</evidence>
<dbReference type="Gene3D" id="1.10.4080.10">
    <property type="entry name" value="ADP-ribosylation/Crystallin J1"/>
    <property type="match status" value="1"/>
</dbReference>
<feature type="binding site" evidence="3">
    <location>
        <position position="274"/>
    </location>
    <ligand>
        <name>Mg(2+)</name>
        <dbReference type="ChEBI" id="CHEBI:18420"/>
        <label>1</label>
    </ligand>
</feature>
<comment type="cofactor">
    <cofactor evidence="3">
        <name>Mg(2+)</name>
        <dbReference type="ChEBI" id="CHEBI:18420"/>
    </cofactor>
    <text evidence="3">Binds 2 magnesium ions per subunit.</text>
</comment>
<dbReference type="PANTHER" id="PTHR16222">
    <property type="entry name" value="ADP-RIBOSYLGLYCOHYDROLASE"/>
    <property type="match status" value="1"/>
</dbReference>
<dbReference type="Pfam" id="PF03747">
    <property type="entry name" value="ADP_ribosyl_GH"/>
    <property type="match status" value="1"/>
</dbReference>
<dbReference type="PANTHER" id="PTHR16222:SF24">
    <property type="entry name" value="ADP-RIBOSYLHYDROLASE ARH3"/>
    <property type="match status" value="1"/>
</dbReference>
<evidence type="ECO:0000313" key="4">
    <source>
        <dbReference type="EMBL" id="SFB07533.1"/>
    </source>
</evidence>
<evidence type="ECO:0000256" key="2">
    <source>
        <dbReference type="ARBA" id="ARBA00022801"/>
    </source>
</evidence>
<accession>A0A1I0Y5V5</accession>
<evidence type="ECO:0000313" key="5">
    <source>
        <dbReference type="Proteomes" id="UP000183843"/>
    </source>
</evidence>
<organism evidence="4 5">
    <name type="scientific">Selenomonas ruminantium</name>
    <dbReference type="NCBI Taxonomy" id="971"/>
    <lineage>
        <taxon>Bacteria</taxon>
        <taxon>Bacillati</taxon>
        <taxon>Bacillota</taxon>
        <taxon>Negativicutes</taxon>
        <taxon>Selenomonadales</taxon>
        <taxon>Selenomonadaceae</taxon>
        <taxon>Selenomonas</taxon>
    </lineage>
</organism>
<evidence type="ECO:0000256" key="3">
    <source>
        <dbReference type="PIRSR" id="PIRSR605502-1"/>
    </source>
</evidence>
<proteinExistence type="inferred from homology"/>
<feature type="binding site" evidence="3">
    <location>
        <position position="272"/>
    </location>
    <ligand>
        <name>Mg(2+)</name>
        <dbReference type="ChEBI" id="CHEBI:18420"/>
        <label>1</label>
    </ligand>
</feature>
<dbReference type="InterPro" id="IPR050792">
    <property type="entry name" value="ADP-ribosylglycohydrolase"/>
</dbReference>
<dbReference type="SUPFAM" id="SSF101478">
    <property type="entry name" value="ADP-ribosylglycohydrolase"/>
    <property type="match status" value="1"/>
</dbReference>
<dbReference type="RefSeq" id="WP_074816392.1">
    <property type="nucleotide sequence ID" value="NZ_FOJX01000009.1"/>
</dbReference>
<dbReference type="AlphaFoldDB" id="A0A1I0Y5V5"/>
<feature type="binding site" evidence="3">
    <location>
        <position position="54"/>
    </location>
    <ligand>
        <name>Mg(2+)</name>
        <dbReference type="ChEBI" id="CHEBI:18420"/>
        <label>1</label>
    </ligand>
</feature>
<reference evidence="4 5" key="1">
    <citation type="submission" date="2016-10" db="EMBL/GenBank/DDBJ databases">
        <authorList>
            <person name="de Groot N.N."/>
        </authorList>
    </citation>
    <scope>NUCLEOTIDE SEQUENCE [LARGE SCALE GENOMIC DNA]</scope>
    <source>
        <strain evidence="4 5">L14</strain>
    </source>
</reference>